<dbReference type="EMBL" id="VSSQ01075600">
    <property type="protein sequence ID" value="MPN26161.1"/>
    <property type="molecule type" value="Genomic_DNA"/>
</dbReference>
<gene>
    <name evidence="3" type="ORF">SDC9_173585</name>
</gene>
<comment type="caution">
    <text evidence="3">The sequence shown here is derived from an EMBL/GenBank/DDBJ whole genome shotgun (WGS) entry which is preliminary data.</text>
</comment>
<evidence type="ECO:0000313" key="3">
    <source>
        <dbReference type="EMBL" id="MPN26161.1"/>
    </source>
</evidence>
<proteinExistence type="inferred from homology"/>
<dbReference type="Pfam" id="PF06429">
    <property type="entry name" value="Flg_bbr_C"/>
    <property type="match status" value="1"/>
</dbReference>
<reference evidence="3" key="1">
    <citation type="submission" date="2019-08" db="EMBL/GenBank/DDBJ databases">
        <authorList>
            <person name="Kucharzyk K."/>
            <person name="Murdoch R.W."/>
            <person name="Higgins S."/>
            <person name="Loffler F."/>
        </authorList>
    </citation>
    <scope>NUCLEOTIDE SEQUENCE</scope>
</reference>
<dbReference type="InterPro" id="IPR002371">
    <property type="entry name" value="FlgK"/>
</dbReference>
<dbReference type="GO" id="GO:0005198">
    <property type="term" value="F:structural molecule activity"/>
    <property type="evidence" value="ECO:0007669"/>
    <property type="project" value="InterPro"/>
</dbReference>
<accession>A0A645GGS6</accession>
<dbReference type="GO" id="GO:0044780">
    <property type="term" value="P:bacterial-type flagellum assembly"/>
    <property type="evidence" value="ECO:0007669"/>
    <property type="project" value="InterPro"/>
</dbReference>
<dbReference type="GO" id="GO:0009424">
    <property type="term" value="C:bacterial-type flagellum hook"/>
    <property type="evidence" value="ECO:0007669"/>
    <property type="project" value="InterPro"/>
</dbReference>
<comment type="similarity">
    <text evidence="1">Belongs to the flagella basal body rod proteins family.</text>
</comment>
<organism evidence="3">
    <name type="scientific">bioreactor metagenome</name>
    <dbReference type="NCBI Taxonomy" id="1076179"/>
    <lineage>
        <taxon>unclassified sequences</taxon>
        <taxon>metagenomes</taxon>
        <taxon>ecological metagenomes</taxon>
    </lineage>
</organism>
<dbReference type="InterPro" id="IPR010930">
    <property type="entry name" value="Flg_bb/hook_C_dom"/>
</dbReference>
<evidence type="ECO:0000256" key="1">
    <source>
        <dbReference type="ARBA" id="ARBA00009677"/>
    </source>
</evidence>
<dbReference type="AlphaFoldDB" id="A0A645GGS6"/>
<dbReference type="PANTHER" id="PTHR30033">
    <property type="entry name" value="FLAGELLAR HOOK-ASSOCIATED PROTEIN 1"/>
    <property type="match status" value="1"/>
</dbReference>
<evidence type="ECO:0000259" key="2">
    <source>
        <dbReference type="Pfam" id="PF06429"/>
    </source>
</evidence>
<sequence>MNPDLIAASSDIGGESNNDNLKELIKLKDKADMFSSTTGTPDDFIKALLSSLAVDSQQAGRMAINSEILITDTDNRRISASGVLMDEEMGNMVKFSQAYNAAARAITTLDAILDTTINRLGLVGR</sequence>
<dbReference type="PANTHER" id="PTHR30033:SF1">
    <property type="entry name" value="FLAGELLAR HOOK-ASSOCIATED PROTEIN 1"/>
    <property type="match status" value="1"/>
</dbReference>
<protein>
    <recommendedName>
        <fullName evidence="2">Flagellar basal-body/hook protein C-terminal domain-containing protein</fullName>
    </recommendedName>
</protein>
<dbReference type="SUPFAM" id="SSF64518">
    <property type="entry name" value="Phase 1 flagellin"/>
    <property type="match status" value="1"/>
</dbReference>
<feature type="domain" description="Flagellar basal-body/hook protein C-terminal" evidence="2">
    <location>
        <begin position="78"/>
        <end position="118"/>
    </location>
</feature>
<name>A0A645GGS6_9ZZZZ</name>